<dbReference type="NCBIfam" id="TIGR04057">
    <property type="entry name" value="SusC_RagA_signa"/>
    <property type="match status" value="1"/>
</dbReference>
<dbReference type="InterPro" id="IPR037066">
    <property type="entry name" value="Plug_dom_sf"/>
</dbReference>
<feature type="domain" description="TonB-dependent receptor plug" evidence="8">
    <location>
        <begin position="229"/>
        <end position="336"/>
    </location>
</feature>
<dbReference type="InterPro" id="IPR012910">
    <property type="entry name" value="Plug_dom"/>
</dbReference>
<dbReference type="InterPro" id="IPR023996">
    <property type="entry name" value="TonB-dep_OMP_SusC/RagA"/>
</dbReference>
<evidence type="ECO:0000256" key="3">
    <source>
        <dbReference type="ARBA" id="ARBA00022452"/>
    </source>
</evidence>
<dbReference type="SUPFAM" id="SSF49464">
    <property type="entry name" value="Carboxypeptidase regulatory domain-like"/>
    <property type="match status" value="1"/>
</dbReference>
<sequence>MKKRYKGFFSKSTTSSLFGIIFQLLLVNFTIAHGADAQKAIKIQKVFIESAYTNATLKEVFEDIESKTDFVFTFDIKDDFLDEKFSKPPKKESVETILREISSQSRLAFRQTNNNISVKESTRKAKIIEATVSPAQIEITGKITSLADKQGLPGVTILVKGTNLGTITDIDGNYSLVAPDENGTLIFSFLGYETREEPINGRSVINIELSEDAKGLEEFVVIGYGIQKEREVTGSIASVEADQLEDQPVGQFVQKLQGRMAGVQISQASGTPGGGMAVRIRGAASINAGNNPLYVVDGFPIVGDINTINPNEIESFSVLKGASASALYGSRAANGVVLITTKRAKPGQTSVQLSVIQGMTQVPQRGRADLMNAREFLEDRKAIYEDKIRYEGFTGGIPELYQNPEAYDGPDTDWYDELLQSGKQNSYNVSFLANKDNFSSATTLGFFDEKGVVLNTGFQRFSLRTNNEYKINDNIRVGLNLAPTHQLSRNQATDGFYSILYSAIITPPIFSPDDVDENGNQRVSFTGPGLFTFPNWKKTMLETYDRSATNRLLSNAYFEADIHNDFFFKSSVSVDLGNAKRRVFNPSTAGGIFSPPPKLATGSYSTYDYSSWLTENTLNYTKNIGSHFIDALVGYSAQKYHQENNVLTGTSYPDDEVPWIDAAAIRYGNSNMSEWSLLSMFSRLNYNYMGKYLLSLSVRRDGSSRFGSENRWGTFPSVSAGWIISDESFMADFSSISYLKVRGEYGHAGNFNIGNYSQFGNISSTNYVFGGALAQGRSPVSIGNPFLTWETTVGIDLGVDVGLFDDKISLVFDYYDKRTTNMLYQVDIPYGTGYPNIQDNIGEFHFWGYEFGVNARVLESSEFRWNADFNISFNRNKVIQLGTNNTPLGGLGNYSSTIWKTEVGKPIGQFYGYIFDGIYMTQEEFDSQPKHVTSAVGTIRYKDINEDGVIDVDDKTYIGNPNPKFFYGFNNNFYFKNFDMNVVIAGSYGGKMYYSLAEWSETLEGIFNVERYMKDRWRSLEEPGDGIIGRSLSGTTEFPRNVQDRLALDASHLTFKNITLGYSLPEFSKSVSSARIFLSLQNAFVITPYKGANPESSWQGLNGLQEGVDISPYPIPRTYALGVNLNF</sequence>
<proteinExistence type="inferred from homology"/>
<evidence type="ECO:0000256" key="6">
    <source>
        <dbReference type="ARBA" id="ARBA00023237"/>
    </source>
</evidence>
<accession>A0ABX0H7D7</accession>
<dbReference type="EMBL" id="JAANYN010000004">
    <property type="protein sequence ID" value="NHE57564.1"/>
    <property type="molecule type" value="Genomic_DNA"/>
</dbReference>
<evidence type="ECO:0000256" key="1">
    <source>
        <dbReference type="ARBA" id="ARBA00004571"/>
    </source>
</evidence>
<protein>
    <submittedName>
        <fullName evidence="9">TonB-dependent receptor</fullName>
    </submittedName>
</protein>
<comment type="similarity">
    <text evidence="7">Belongs to the TonB-dependent receptor family.</text>
</comment>
<keyword evidence="6 7" id="KW-0998">Cell outer membrane</keyword>
<dbReference type="SUPFAM" id="SSF56935">
    <property type="entry name" value="Porins"/>
    <property type="match status" value="1"/>
</dbReference>
<comment type="subcellular location">
    <subcellularLocation>
        <location evidence="1 7">Cell outer membrane</location>
        <topology evidence="1 7">Multi-pass membrane protein</topology>
    </subcellularLocation>
</comment>
<evidence type="ECO:0000256" key="5">
    <source>
        <dbReference type="ARBA" id="ARBA00023136"/>
    </source>
</evidence>
<evidence type="ECO:0000256" key="7">
    <source>
        <dbReference type="PROSITE-ProRule" id="PRU01360"/>
    </source>
</evidence>
<dbReference type="NCBIfam" id="TIGR04056">
    <property type="entry name" value="OMP_RagA_SusC"/>
    <property type="match status" value="1"/>
</dbReference>
<dbReference type="Gene3D" id="2.60.40.1120">
    <property type="entry name" value="Carboxypeptidase-like, regulatory domain"/>
    <property type="match status" value="1"/>
</dbReference>
<evidence type="ECO:0000259" key="8">
    <source>
        <dbReference type="Pfam" id="PF07715"/>
    </source>
</evidence>
<evidence type="ECO:0000256" key="2">
    <source>
        <dbReference type="ARBA" id="ARBA00022448"/>
    </source>
</evidence>
<dbReference type="InterPro" id="IPR023997">
    <property type="entry name" value="TonB-dep_OMP_SusC/RagA_CS"/>
</dbReference>
<gene>
    <name evidence="9" type="ORF">G9Q97_12160</name>
</gene>
<keyword evidence="9" id="KW-0675">Receptor</keyword>
<dbReference type="Gene3D" id="2.40.170.20">
    <property type="entry name" value="TonB-dependent receptor, beta-barrel domain"/>
    <property type="match status" value="1"/>
</dbReference>
<keyword evidence="3 7" id="KW-1134">Transmembrane beta strand</keyword>
<dbReference type="RefSeq" id="WP_166147175.1">
    <property type="nucleotide sequence ID" value="NZ_JAANYN010000004.1"/>
</dbReference>
<name>A0ABX0H7D7_9BACT</name>
<reference evidence="9 10" key="1">
    <citation type="submission" date="2020-03" db="EMBL/GenBank/DDBJ databases">
        <title>Cyclobacterium plantarum sp. nov., a marine bacterium isolated from a coastal-marine wetland.</title>
        <authorList>
            <person name="Sanchez-Porro C."/>
            <person name="Ventosa A."/>
            <person name="Amoozegar M."/>
        </authorList>
    </citation>
    <scope>NUCLEOTIDE SEQUENCE [LARGE SCALE GENOMIC DNA]</scope>
    <source>
        <strain evidence="9 10">GBPx2</strain>
    </source>
</reference>
<dbReference type="Pfam" id="PF07715">
    <property type="entry name" value="Plug"/>
    <property type="match status" value="1"/>
</dbReference>
<comment type="caution">
    <text evidence="9">The sequence shown here is derived from an EMBL/GenBank/DDBJ whole genome shotgun (WGS) entry which is preliminary data.</text>
</comment>
<dbReference type="PROSITE" id="PS52016">
    <property type="entry name" value="TONB_DEPENDENT_REC_3"/>
    <property type="match status" value="1"/>
</dbReference>
<keyword evidence="10" id="KW-1185">Reference proteome</keyword>
<evidence type="ECO:0000313" key="9">
    <source>
        <dbReference type="EMBL" id="NHE57564.1"/>
    </source>
</evidence>
<dbReference type="Proteomes" id="UP000649799">
    <property type="component" value="Unassembled WGS sequence"/>
</dbReference>
<keyword evidence="4 7" id="KW-0812">Transmembrane</keyword>
<evidence type="ECO:0000313" key="10">
    <source>
        <dbReference type="Proteomes" id="UP000649799"/>
    </source>
</evidence>
<dbReference type="Pfam" id="PF13715">
    <property type="entry name" value="CarbopepD_reg_2"/>
    <property type="match status" value="1"/>
</dbReference>
<dbReference type="InterPro" id="IPR008969">
    <property type="entry name" value="CarboxyPept-like_regulatory"/>
</dbReference>
<dbReference type="Gene3D" id="2.170.130.10">
    <property type="entry name" value="TonB-dependent receptor, plug domain"/>
    <property type="match status" value="1"/>
</dbReference>
<organism evidence="9 10">
    <name type="scientific">Cyclobacterium plantarum</name>
    <dbReference type="NCBI Taxonomy" id="2716263"/>
    <lineage>
        <taxon>Bacteria</taxon>
        <taxon>Pseudomonadati</taxon>
        <taxon>Bacteroidota</taxon>
        <taxon>Cytophagia</taxon>
        <taxon>Cytophagales</taxon>
        <taxon>Cyclobacteriaceae</taxon>
        <taxon>Cyclobacterium</taxon>
    </lineage>
</organism>
<evidence type="ECO:0000256" key="4">
    <source>
        <dbReference type="ARBA" id="ARBA00022692"/>
    </source>
</evidence>
<keyword evidence="5 7" id="KW-0472">Membrane</keyword>
<keyword evidence="2 7" id="KW-0813">Transport</keyword>
<dbReference type="InterPro" id="IPR036942">
    <property type="entry name" value="Beta-barrel_TonB_sf"/>
</dbReference>
<dbReference type="InterPro" id="IPR039426">
    <property type="entry name" value="TonB-dep_rcpt-like"/>
</dbReference>